<dbReference type="Gene3D" id="3.90.79.10">
    <property type="entry name" value="Nucleoside Triphosphate Pyrophosphohydrolase"/>
    <property type="match status" value="1"/>
</dbReference>
<comment type="cofactor">
    <cofactor evidence="1">
        <name>Mg(2+)</name>
        <dbReference type="ChEBI" id="CHEBI:18420"/>
    </cofactor>
</comment>
<dbReference type="PANTHER" id="PTHR43046">
    <property type="entry name" value="GDP-MANNOSE MANNOSYL HYDROLASE"/>
    <property type="match status" value="1"/>
</dbReference>
<dbReference type="AlphaFoldDB" id="A0A2H0RDL9"/>
<sequence length="159" mass="18112">MPKIAHIDTLPRKLVGAACVLENEAGEILVMKPNYMEGWLIPGGVCRQYESPQAVALRKTQEEVGVDTHSPALVGTFHSLRRSEEGQRYESVHFIFVGGVLTKEQILKIKLQKEVFEEYRFVPVAKALELLSFPLNDRVRQSLEAREKRTVAYFELVEE</sequence>
<dbReference type="PROSITE" id="PS51462">
    <property type="entry name" value="NUDIX"/>
    <property type="match status" value="1"/>
</dbReference>
<reference evidence="4 5" key="1">
    <citation type="submission" date="2017-09" db="EMBL/GenBank/DDBJ databases">
        <title>Depth-based differentiation of microbial function through sediment-hosted aquifers and enrichment of novel symbionts in the deep terrestrial subsurface.</title>
        <authorList>
            <person name="Probst A.J."/>
            <person name="Ladd B."/>
            <person name="Jarett J.K."/>
            <person name="Geller-Mcgrath D.E."/>
            <person name="Sieber C.M."/>
            <person name="Emerson J.B."/>
            <person name="Anantharaman K."/>
            <person name="Thomas B.C."/>
            <person name="Malmstrom R."/>
            <person name="Stieglmeier M."/>
            <person name="Klingl A."/>
            <person name="Woyke T."/>
            <person name="Ryan C.M."/>
            <person name="Banfield J.F."/>
        </authorList>
    </citation>
    <scope>NUCLEOTIDE SEQUENCE [LARGE SCALE GENOMIC DNA]</scope>
    <source>
        <strain evidence="4">CG10_big_fil_rev_8_21_14_0_10_51_16</strain>
    </source>
</reference>
<comment type="caution">
    <text evidence="4">The sequence shown here is derived from an EMBL/GenBank/DDBJ whole genome shotgun (WGS) entry which is preliminary data.</text>
</comment>
<dbReference type="GO" id="GO:0016787">
    <property type="term" value="F:hydrolase activity"/>
    <property type="evidence" value="ECO:0007669"/>
    <property type="project" value="UniProtKB-KW"/>
</dbReference>
<organism evidence="4 5">
    <name type="scientific">Candidatus Vogelbacteria bacterium CG10_big_fil_rev_8_21_14_0_10_51_16</name>
    <dbReference type="NCBI Taxonomy" id="1975045"/>
    <lineage>
        <taxon>Bacteria</taxon>
        <taxon>Candidatus Vogeliibacteriota</taxon>
    </lineage>
</organism>
<dbReference type="InterPro" id="IPR015797">
    <property type="entry name" value="NUDIX_hydrolase-like_dom_sf"/>
</dbReference>
<evidence type="ECO:0000313" key="4">
    <source>
        <dbReference type="EMBL" id="PIR44577.1"/>
    </source>
</evidence>
<evidence type="ECO:0000259" key="3">
    <source>
        <dbReference type="PROSITE" id="PS51462"/>
    </source>
</evidence>
<dbReference type="Proteomes" id="UP000228767">
    <property type="component" value="Unassembled WGS sequence"/>
</dbReference>
<dbReference type="EMBL" id="PCYI01000025">
    <property type="protein sequence ID" value="PIR44577.1"/>
    <property type="molecule type" value="Genomic_DNA"/>
</dbReference>
<dbReference type="InterPro" id="IPR000086">
    <property type="entry name" value="NUDIX_hydrolase_dom"/>
</dbReference>
<evidence type="ECO:0000256" key="2">
    <source>
        <dbReference type="ARBA" id="ARBA00022801"/>
    </source>
</evidence>
<gene>
    <name evidence="4" type="ORF">COV10_03675</name>
</gene>
<accession>A0A2H0RDL9</accession>
<protein>
    <recommendedName>
        <fullName evidence="3">Nudix hydrolase domain-containing protein</fullName>
    </recommendedName>
</protein>
<name>A0A2H0RDL9_9BACT</name>
<evidence type="ECO:0000313" key="5">
    <source>
        <dbReference type="Proteomes" id="UP000228767"/>
    </source>
</evidence>
<dbReference type="PANTHER" id="PTHR43046:SF14">
    <property type="entry name" value="MUTT_NUDIX FAMILY PROTEIN"/>
    <property type="match status" value="1"/>
</dbReference>
<feature type="domain" description="Nudix hydrolase" evidence="3">
    <location>
        <begin position="11"/>
        <end position="144"/>
    </location>
</feature>
<dbReference type="SUPFAM" id="SSF55811">
    <property type="entry name" value="Nudix"/>
    <property type="match status" value="1"/>
</dbReference>
<proteinExistence type="predicted"/>
<keyword evidence="2" id="KW-0378">Hydrolase</keyword>
<dbReference type="Pfam" id="PF00293">
    <property type="entry name" value="NUDIX"/>
    <property type="match status" value="1"/>
</dbReference>
<evidence type="ECO:0000256" key="1">
    <source>
        <dbReference type="ARBA" id="ARBA00001946"/>
    </source>
</evidence>